<evidence type="ECO:0000313" key="1">
    <source>
        <dbReference type="EMBL" id="EYC39036.1"/>
    </source>
</evidence>
<name>A0A016WHI2_9BILA</name>
<dbReference type="AlphaFoldDB" id="A0A016WHI2"/>
<dbReference type="OrthoDB" id="5771619at2759"/>
<evidence type="ECO:0000313" key="2">
    <source>
        <dbReference type="Proteomes" id="UP000024635"/>
    </source>
</evidence>
<comment type="caution">
    <text evidence="1">The sequence shown here is derived from an EMBL/GenBank/DDBJ whole genome shotgun (WGS) entry which is preliminary data.</text>
</comment>
<protein>
    <submittedName>
        <fullName evidence="1">Uncharacterized protein</fullName>
    </submittedName>
</protein>
<proteinExistence type="predicted"/>
<keyword evidence="2" id="KW-1185">Reference proteome</keyword>
<gene>
    <name evidence="1" type="primary">Acey_s0680.g1471</name>
    <name evidence="1" type="synonym">Acey-ZC412.10</name>
    <name evidence="1" type="ORF">Y032_0680g1471</name>
</gene>
<accession>A0A016WHI2</accession>
<dbReference type="EMBL" id="JARK01000280">
    <property type="protein sequence ID" value="EYC39036.1"/>
    <property type="molecule type" value="Genomic_DNA"/>
</dbReference>
<dbReference type="Proteomes" id="UP000024635">
    <property type="component" value="Unassembled WGS sequence"/>
</dbReference>
<organism evidence="1 2">
    <name type="scientific">Ancylostoma ceylanicum</name>
    <dbReference type="NCBI Taxonomy" id="53326"/>
    <lineage>
        <taxon>Eukaryota</taxon>
        <taxon>Metazoa</taxon>
        <taxon>Ecdysozoa</taxon>
        <taxon>Nematoda</taxon>
        <taxon>Chromadorea</taxon>
        <taxon>Rhabditida</taxon>
        <taxon>Rhabditina</taxon>
        <taxon>Rhabditomorpha</taxon>
        <taxon>Strongyloidea</taxon>
        <taxon>Ancylostomatidae</taxon>
        <taxon>Ancylostomatinae</taxon>
        <taxon>Ancylostoma</taxon>
    </lineage>
</organism>
<sequence>MLTRKVPSPDEFAPILQQIHPHDLNYACTFTQRSRLRCAALRLSLHLSEMQTRIICLLVFFATILLVASEKPEFPTEELCKLYKAKCETKLKKSNCQERQQECLKYANNGLKVTWNFCEFSFLPLRQYLWPTVFF</sequence>
<reference evidence="2" key="1">
    <citation type="journal article" date="2015" name="Nat. Genet.">
        <title>The genome and transcriptome of the zoonotic hookworm Ancylostoma ceylanicum identify infection-specific gene families.</title>
        <authorList>
            <person name="Schwarz E.M."/>
            <person name="Hu Y."/>
            <person name="Antoshechkin I."/>
            <person name="Miller M.M."/>
            <person name="Sternberg P.W."/>
            <person name="Aroian R.V."/>
        </authorList>
    </citation>
    <scope>NUCLEOTIDE SEQUENCE</scope>
    <source>
        <strain evidence="2">HY135</strain>
    </source>
</reference>